<gene>
    <name evidence="1" type="ORF">F0P96_02595</name>
</gene>
<accession>A0A7L4ZTK7</accession>
<keyword evidence="2" id="KW-1185">Reference proteome</keyword>
<dbReference type="EMBL" id="VTWU01000001">
    <property type="protein sequence ID" value="KAA9339526.1"/>
    <property type="molecule type" value="Genomic_DNA"/>
</dbReference>
<dbReference type="InterPro" id="IPR017136">
    <property type="entry name" value="UCP037205"/>
</dbReference>
<dbReference type="PANTHER" id="PTHR37463:SF1">
    <property type="entry name" value="DUF2256 DOMAIN-CONTAINING PROTEIN"/>
    <property type="match status" value="1"/>
</dbReference>
<dbReference type="Pfam" id="PF10013">
    <property type="entry name" value="DUF2256"/>
    <property type="match status" value="1"/>
</dbReference>
<organism evidence="1 2">
    <name type="scientific">Hymenobacter busanensis</name>
    <dbReference type="NCBI Taxonomy" id="2607656"/>
    <lineage>
        <taxon>Bacteria</taxon>
        <taxon>Pseudomonadati</taxon>
        <taxon>Bacteroidota</taxon>
        <taxon>Cytophagia</taxon>
        <taxon>Cytophagales</taxon>
        <taxon>Hymenobacteraceae</taxon>
        <taxon>Hymenobacter</taxon>
    </lineage>
</organism>
<evidence type="ECO:0000313" key="2">
    <source>
        <dbReference type="Proteomes" id="UP000326380"/>
    </source>
</evidence>
<proteinExistence type="predicted"/>
<sequence>MPAAALPSRLVKGQLPTKLCRSCGRPFEYRHKWRNCWAEVQYCSERCRRQRPPGSAATPAAT</sequence>
<protein>
    <submittedName>
        <fullName evidence="1">DUF2256 domain-containing protein</fullName>
    </submittedName>
</protein>
<dbReference type="Proteomes" id="UP000326380">
    <property type="component" value="Unassembled WGS sequence"/>
</dbReference>
<dbReference type="AlphaFoldDB" id="A0A7L4ZTK7"/>
<evidence type="ECO:0000313" key="1">
    <source>
        <dbReference type="EMBL" id="KAA9339526.1"/>
    </source>
</evidence>
<comment type="caution">
    <text evidence="1">The sequence shown here is derived from an EMBL/GenBank/DDBJ whole genome shotgun (WGS) entry which is preliminary data.</text>
</comment>
<name>A0A7L4ZTK7_9BACT</name>
<reference evidence="1 2" key="1">
    <citation type="submission" date="2019-09" db="EMBL/GenBank/DDBJ databases">
        <title>Genome sequence of Hymenobacter sp. M3.</title>
        <authorList>
            <person name="Srinivasan S."/>
        </authorList>
    </citation>
    <scope>NUCLEOTIDE SEQUENCE [LARGE SCALE GENOMIC DNA]</scope>
    <source>
        <strain evidence="1 2">M3</strain>
    </source>
</reference>
<dbReference type="PANTHER" id="PTHR37463">
    <property type="entry name" value="GSL3115 PROTEIN"/>
    <property type="match status" value="1"/>
</dbReference>
<dbReference type="RefSeq" id="WP_151077174.1">
    <property type="nucleotide sequence ID" value="NZ_CP047647.1"/>
</dbReference>